<proteinExistence type="inferred from homology"/>
<dbReference type="Gene3D" id="3.40.525.10">
    <property type="entry name" value="CRAL-TRIO lipid binding domain"/>
    <property type="match status" value="1"/>
</dbReference>
<dbReference type="GO" id="GO:0015031">
    <property type="term" value="P:protein transport"/>
    <property type="evidence" value="ECO:0007669"/>
    <property type="project" value="UniProtKB-KW"/>
</dbReference>
<evidence type="ECO:0000256" key="5">
    <source>
        <dbReference type="ARBA" id="ARBA00023054"/>
    </source>
</evidence>
<keyword evidence="11" id="KW-1185">Reference proteome</keyword>
<keyword evidence="3" id="KW-0653">Protein transport</keyword>
<accession>A0ABD1QLM2</accession>
<evidence type="ECO:0000256" key="3">
    <source>
        <dbReference type="ARBA" id="ARBA00022927"/>
    </source>
</evidence>
<dbReference type="SMART" id="SM00516">
    <property type="entry name" value="SEC14"/>
    <property type="match status" value="1"/>
</dbReference>
<feature type="region of interest" description="Disordered" evidence="8">
    <location>
        <begin position="1"/>
        <end position="29"/>
    </location>
</feature>
<comment type="subcellular location">
    <subcellularLocation>
        <location evidence="1">Cell membrane</location>
        <topology evidence="1">Peripheral membrane protein</topology>
    </subcellularLocation>
    <subcellularLocation>
        <location evidence="2">Golgi apparatus membrane</location>
        <topology evidence="2">Peripheral membrane protein</topology>
    </subcellularLocation>
</comment>
<dbReference type="SMART" id="SM01100">
    <property type="entry name" value="CRAL_TRIO_N"/>
    <property type="match status" value="1"/>
</dbReference>
<dbReference type="Pfam" id="PF03765">
    <property type="entry name" value="CRAL_TRIO_N"/>
    <property type="match status" value="1"/>
</dbReference>
<dbReference type="PANTHER" id="PTHR45657">
    <property type="entry name" value="CRAL-TRIO DOMAIN-CONTAINING PROTEIN YKL091C-RELATED"/>
    <property type="match status" value="1"/>
</dbReference>
<dbReference type="EMBL" id="JBFOLJ010000014">
    <property type="protein sequence ID" value="KAL2477138.1"/>
    <property type="molecule type" value="Genomic_DNA"/>
</dbReference>
<dbReference type="PANTHER" id="PTHR45657:SF29">
    <property type="entry name" value="PHOSPHATIDYLINOSITOL_PHOSPHATIDYLCHOLINE TRANSFER PROTEIN SFH12"/>
    <property type="match status" value="1"/>
</dbReference>
<dbReference type="CDD" id="cd00170">
    <property type="entry name" value="SEC14"/>
    <property type="match status" value="1"/>
</dbReference>
<sequence length="584" mass="66454">MGDNTLGSLEHPARPSLEKVDIENSEDERKTRLGSLRKVAISASSKFRHSLTKKGRRNSRVMSVVLEDEHDAEELKAVDALRQALILEELLPAKHDDYHMMLRFLKARKFDIEKSKQMWADMIHWRKEFDADTIMEDFDFKEKDEVLKYYPQGHHGVDKEGRPVYIERLGQVDSTKLMQVTTLDRYLKYHVQEFERTFIDKFPACSIAAKRHIDQSTTILDVQGVGLKQFNKAARELIQRLQKIDGDNYPETLCRMYIINAGSGFRLLWNTVKSFLDPKTTSKIHVLGNKYQSKLLEIIDASELPEFLGGTCTCADKGGCMRSDKGPWNESDIMKMVRNGEHKCSNKVLISSVDEKTIYQDENAKNVKKNSSFNLGTDSLNVPRAHLSPVHEEVTKKPSAYKPDVYVRVVDKAIDATWPKTAKAADYFPMHDSCKPSEGFGNHLFTGVMTLVMGVVTMVRMTRNMPKKLTDATLYSSSMYGADDMIKGQSNGYGLPAPAISSSDYFAMMKRMNELEERVTVLSKKPTTMPPEKEEMLNAALNRVDTLEQELSATKRALDDALVVQAELVAYIEKKKKKKKFFAF</sequence>
<evidence type="ECO:0000256" key="2">
    <source>
        <dbReference type="ARBA" id="ARBA00004395"/>
    </source>
</evidence>
<gene>
    <name evidence="10" type="ORF">Fot_46152</name>
</gene>
<dbReference type="SUPFAM" id="SSF52087">
    <property type="entry name" value="CRAL/TRIO domain"/>
    <property type="match status" value="1"/>
</dbReference>
<name>A0ABD1QLM2_9LAMI</name>
<keyword evidence="5 7" id="KW-0175">Coiled coil</keyword>
<dbReference type="PRINTS" id="PR00180">
    <property type="entry name" value="CRETINALDHBP"/>
</dbReference>
<dbReference type="InterPro" id="IPR036865">
    <property type="entry name" value="CRAL-TRIO_dom_sf"/>
</dbReference>
<evidence type="ECO:0000259" key="9">
    <source>
        <dbReference type="PROSITE" id="PS50191"/>
    </source>
</evidence>
<keyword evidence="3" id="KW-0813">Transport</keyword>
<evidence type="ECO:0000256" key="1">
    <source>
        <dbReference type="ARBA" id="ARBA00004202"/>
    </source>
</evidence>
<dbReference type="InterPro" id="IPR051026">
    <property type="entry name" value="PI/PC_transfer"/>
</dbReference>
<evidence type="ECO:0000313" key="10">
    <source>
        <dbReference type="EMBL" id="KAL2477138.1"/>
    </source>
</evidence>
<dbReference type="PROSITE" id="PS50191">
    <property type="entry name" value="CRAL_TRIO"/>
    <property type="match status" value="1"/>
</dbReference>
<dbReference type="GO" id="GO:0005886">
    <property type="term" value="C:plasma membrane"/>
    <property type="evidence" value="ECO:0007669"/>
    <property type="project" value="UniProtKB-SubCell"/>
</dbReference>
<comment type="similarity">
    <text evidence="6">Belongs to the SFH family.</text>
</comment>
<comment type="caution">
    <text evidence="10">The sequence shown here is derived from an EMBL/GenBank/DDBJ whole genome shotgun (WGS) entry which is preliminary data.</text>
</comment>
<protein>
    <submittedName>
        <fullName evidence="10">Phosphatidylinositol/phosphatidylcholine transfer protein SFH12</fullName>
    </submittedName>
</protein>
<dbReference type="InterPro" id="IPR036273">
    <property type="entry name" value="CRAL/TRIO_N_dom_sf"/>
</dbReference>
<evidence type="ECO:0000256" key="7">
    <source>
        <dbReference type="SAM" id="Coils"/>
    </source>
</evidence>
<feature type="compositionally biased region" description="Basic and acidic residues" evidence="8">
    <location>
        <begin position="11"/>
        <end position="29"/>
    </location>
</feature>
<dbReference type="InterPro" id="IPR011074">
    <property type="entry name" value="CRAL/TRIO_N_dom"/>
</dbReference>
<evidence type="ECO:0000256" key="8">
    <source>
        <dbReference type="SAM" id="MobiDB-lite"/>
    </source>
</evidence>
<dbReference type="GO" id="GO:0000139">
    <property type="term" value="C:Golgi membrane"/>
    <property type="evidence" value="ECO:0007669"/>
    <property type="project" value="UniProtKB-SubCell"/>
</dbReference>
<evidence type="ECO:0000256" key="4">
    <source>
        <dbReference type="ARBA" id="ARBA00023034"/>
    </source>
</evidence>
<reference evidence="11" key="1">
    <citation type="submission" date="2024-07" db="EMBL/GenBank/DDBJ databases">
        <title>Two chromosome-level genome assemblies of Korean endemic species Abeliophyllum distichum and Forsythia ovata (Oleaceae).</title>
        <authorList>
            <person name="Jang H."/>
        </authorList>
    </citation>
    <scope>NUCLEOTIDE SEQUENCE [LARGE SCALE GENOMIC DNA]</scope>
</reference>
<feature type="coiled-coil region" evidence="7">
    <location>
        <begin position="537"/>
        <end position="564"/>
    </location>
</feature>
<dbReference type="AlphaFoldDB" id="A0ABD1QLM2"/>
<evidence type="ECO:0000256" key="6">
    <source>
        <dbReference type="ARBA" id="ARBA00038020"/>
    </source>
</evidence>
<keyword evidence="4" id="KW-0333">Golgi apparatus</keyword>
<organism evidence="10 11">
    <name type="scientific">Forsythia ovata</name>
    <dbReference type="NCBI Taxonomy" id="205694"/>
    <lineage>
        <taxon>Eukaryota</taxon>
        <taxon>Viridiplantae</taxon>
        <taxon>Streptophyta</taxon>
        <taxon>Embryophyta</taxon>
        <taxon>Tracheophyta</taxon>
        <taxon>Spermatophyta</taxon>
        <taxon>Magnoliopsida</taxon>
        <taxon>eudicotyledons</taxon>
        <taxon>Gunneridae</taxon>
        <taxon>Pentapetalae</taxon>
        <taxon>asterids</taxon>
        <taxon>lamiids</taxon>
        <taxon>Lamiales</taxon>
        <taxon>Oleaceae</taxon>
        <taxon>Forsythieae</taxon>
        <taxon>Forsythia</taxon>
    </lineage>
</organism>
<dbReference type="SUPFAM" id="SSF46938">
    <property type="entry name" value="CRAL/TRIO N-terminal domain"/>
    <property type="match status" value="1"/>
</dbReference>
<dbReference type="Gene3D" id="1.10.8.20">
    <property type="entry name" value="N-terminal domain of phosphatidylinositol transfer protein sec14p"/>
    <property type="match status" value="1"/>
</dbReference>
<dbReference type="FunFam" id="3.40.525.10:FF:000011">
    <property type="entry name" value="SEC14 cytosolic factor"/>
    <property type="match status" value="1"/>
</dbReference>
<dbReference type="Pfam" id="PF00650">
    <property type="entry name" value="CRAL_TRIO"/>
    <property type="match status" value="1"/>
</dbReference>
<feature type="domain" description="CRAL-TRIO" evidence="9">
    <location>
        <begin position="142"/>
        <end position="316"/>
    </location>
</feature>
<dbReference type="Proteomes" id="UP001604277">
    <property type="component" value="Unassembled WGS sequence"/>
</dbReference>
<dbReference type="InterPro" id="IPR001251">
    <property type="entry name" value="CRAL-TRIO_dom"/>
</dbReference>
<evidence type="ECO:0000313" key="11">
    <source>
        <dbReference type="Proteomes" id="UP001604277"/>
    </source>
</evidence>